<keyword evidence="1" id="KW-0732">Signal</keyword>
<proteinExistence type="predicted"/>
<dbReference type="InterPro" id="IPR053168">
    <property type="entry name" value="Glutamic_endopeptidase"/>
</dbReference>
<dbReference type="OrthoDB" id="582593at2759"/>
<feature type="signal peptide" evidence="1">
    <location>
        <begin position="1"/>
        <end position="25"/>
    </location>
</feature>
<gene>
    <name evidence="3" type="ORF">LUZ63_000821</name>
</gene>
<protein>
    <recommendedName>
        <fullName evidence="2">Neprosin PEP catalytic domain-containing protein</fullName>
    </recommendedName>
</protein>
<evidence type="ECO:0000313" key="3">
    <source>
        <dbReference type="EMBL" id="KAJ1701042.1"/>
    </source>
</evidence>
<reference evidence="3" key="1">
    <citation type="journal article" date="2022" name="Cell">
        <title>Repeat-based holocentromeres influence genome architecture and karyotype evolution.</title>
        <authorList>
            <person name="Hofstatter P.G."/>
            <person name="Thangavel G."/>
            <person name="Lux T."/>
            <person name="Neumann P."/>
            <person name="Vondrak T."/>
            <person name="Novak P."/>
            <person name="Zhang M."/>
            <person name="Costa L."/>
            <person name="Castellani M."/>
            <person name="Scott A."/>
            <person name="Toegelov H."/>
            <person name="Fuchs J."/>
            <person name="Mata-Sucre Y."/>
            <person name="Dias Y."/>
            <person name="Vanzela A.L.L."/>
            <person name="Huettel B."/>
            <person name="Almeida C.C.S."/>
            <person name="Simkova H."/>
            <person name="Souza G."/>
            <person name="Pedrosa-Harand A."/>
            <person name="Macas J."/>
            <person name="Mayer K.F.X."/>
            <person name="Houben A."/>
            <person name="Marques A."/>
        </authorList>
    </citation>
    <scope>NUCLEOTIDE SEQUENCE</scope>
    <source>
        <strain evidence="3">RhyBre1mFocal</strain>
    </source>
</reference>
<dbReference type="Gene3D" id="3.90.1320.10">
    <property type="entry name" value="Outer-capsid protein sigma 3, large lobe"/>
    <property type="match status" value="1"/>
</dbReference>
<feature type="chain" id="PRO_5040385676" description="Neprosin PEP catalytic domain-containing protein" evidence="1">
    <location>
        <begin position="26"/>
        <end position="290"/>
    </location>
</feature>
<evidence type="ECO:0000259" key="2">
    <source>
        <dbReference type="PROSITE" id="PS52045"/>
    </source>
</evidence>
<dbReference type="PROSITE" id="PS52045">
    <property type="entry name" value="NEPROSIN_PEP_CD"/>
    <property type="match status" value="1"/>
</dbReference>
<organism evidence="3 4">
    <name type="scientific">Rhynchospora breviuscula</name>
    <dbReference type="NCBI Taxonomy" id="2022672"/>
    <lineage>
        <taxon>Eukaryota</taxon>
        <taxon>Viridiplantae</taxon>
        <taxon>Streptophyta</taxon>
        <taxon>Embryophyta</taxon>
        <taxon>Tracheophyta</taxon>
        <taxon>Spermatophyta</taxon>
        <taxon>Magnoliopsida</taxon>
        <taxon>Liliopsida</taxon>
        <taxon>Poales</taxon>
        <taxon>Cyperaceae</taxon>
        <taxon>Cyperoideae</taxon>
        <taxon>Rhynchosporeae</taxon>
        <taxon>Rhynchospora</taxon>
    </lineage>
</organism>
<feature type="domain" description="Neprosin PEP catalytic" evidence="2">
    <location>
        <begin position="47"/>
        <end position="288"/>
    </location>
</feature>
<evidence type="ECO:0000313" key="4">
    <source>
        <dbReference type="Proteomes" id="UP001151287"/>
    </source>
</evidence>
<sequence>MDIKISCFGTVVLCFTILTIGEVQARELRGLSSVQPASNVPLGTSYSDADGIIETRAAYFTTNHDFTGFIASLTVHNHDIKKGQMTNSYISIQSNANEEISAGWVVDPWKYGDSRTRFFTYWRGFKCPNSECHNEFVPKEGSYLAPGYILDSGNHMTIKFLKDADTGDWKLFVGPSAAYLSEIGYYPKSLFTQLAVQANHAEFGGSVQFLDYMTGPPMGNGVIAEDNIPPGKPTPAMMTDVYYVRPDGKFDSIKTYTYKIGKINCYSLGKSTVNDLDRFAYGGVAGCNRA</sequence>
<dbReference type="Pfam" id="PF03080">
    <property type="entry name" value="Neprosin"/>
    <property type="match status" value="1"/>
</dbReference>
<dbReference type="EMBL" id="JAMQYH010000001">
    <property type="protein sequence ID" value="KAJ1701042.1"/>
    <property type="molecule type" value="Genomic_DNA"/>
</dbReference>
<dbReference type="AlphaFoldDB" id="A0A9Q0CVR2"/>
<dbReference type="InterPro" id="IPR004314">
    <property type="entry name" value="Neprosin"/>
</dbReference>
<evidence type="ECO:0000256" key="1">
    <source>
        <dbReference type="SAM" id="SignalP"/>
    </source>
</evidence>
<accession>A0A9Q0CVR2</accession>
<name>A0A9Q0CVR2_9POAL</name>
<keyword evidence="4" id="KW-1185">Reference proteome</keyword>
<dbReference type="PANTHER" id="PTHR31589:SF170">
    <property type="entry name" value="NEPROSIN DOMAIN-CONTAINING PROTEIN"/>
    <property type="match status" value="1"/>
</dbReference>
<dbReference type="PANTHER" id="PTHR31589">
    <property type="entry name" value="PROTEIN, PUTATIVE (DUF239)-RELATED-RELATED"/>
    <property type="match status" value="1"/>
</dbReference>
<comment type="caution">
    <text evidence="3">The sequence shown here is derived from an EMBL/GenBank/DDBJ whole genome shotgun (WGS) entry which is preliminary data.</text>
</comment>
<dbReference type="Proteomes" id="UP001151287">
    <property type="component" value="Unassembled WGS sequence"/>
</dbReference>